<accession>A0ABS9N257</accession>
<comment type="caution">
    <text evidence="2">The sequence shown here is derived from an EMBL/GenBank/DDBJ whole genome shotgun (WGS) entry which is preliminary data.</text>
</comment>
<keyword evidence="3" id="KW-1185">Reference proteome</keyword>
<reference evidence="2 3" key="1">
    <citation type="submission" date="2022-01" db="EMBL/GenBank/DDBJ databases">
        <authorList>
            <person name="Riesco R."/>
            <person name="Trujillo M.E."/>
        </authorList>
    </citation>
    <scope>NUCLEOTIDE SEQUENCE [LARGE SCALE GENOMIC DNA]</scope>
    <source>
        <strain evidence="2 3">NIE79</strain>
    </source>
</reference>
<protein>
    <submittedName>
        <fullName evidence="2">Uncharacterized protein</fullName>
    </submittedName>
</protein>
<dbReference type="EMBL" id="JAKKFD010000022">
    <property type="protein sequence ID" value="MCG5444046.1"/>
    <property type="molecule type" value="Genomic_DNA"/>
</dbReference>
<dbReference type="Proteomes" id="UP001201629">
    <property type="component" value="Unassembled WGS sequence"/>
</dbReference>
<feature type="region of interest" description="Disordered" evidence="1">
    <location>
        <begin position="1"/>
        <end position="26"/>
    </location>
</feature>
<gene>
    <name evidence="2" type="ORF">NIE79_002190</name>
</gene>
<feature type="compositionally biased region" description="Acidic residues" evidence="1">
    <location>
        <begin position="1"/>
        <end position="20"/>
    </location>
</feature>
<sequence length="62" mass="6407">MEQQDLLDDPLGDMDLTDLENQEHAGGTGGACFVTSILITVWLSTAVKSVCGTCGVVSTGCC</sequence>
<evidence type="ECO:0000256" key="1">
    <source>
        <dbReference type="SAM" id="MobiDB-lite"/>
    </source>
</evidence>
<proteinExistence type="predicted"/>
<dbReference type="RefSeq" id="WP_238679203.1">
    <property type="nucleotide sequence ID" value="NZ_JAKKFD010000022.1"/>
</dbReference>
<evidence type="ECO:0000313" key="2">
    <source>
        <dbReference type="EMBL" id="MCG5444046.1"/>
    </source>
</evidence>
<organism evidence="2 3">
    <name type="scientific">Micromonospora trifolii</name>
    <dbReference type="NCBI Taxonomy" id="2911208"/>
    <lineage>
        <taxon>Bacteria</taxon>
        <taxon>Bacillati</taxon>
        <taxon>Actinomycetota</taxon>
        <taxon>Actinomycetes</taxon>
        <taxon>Micromonosporales</taxon>
        <taxon>Micromonosporaceae</taxon>
        <taxon>Micromonospora</taxon>
    </lineage>
</organism>
<name>A0ABS9N257_9ACTN</name>
<evidence type="ECO:0000313" key="3">
    <source>
        <dbReference type="Proteomes" id="UP001201629"/>
    </source>
</evidence>